<gene>
    <name evidence="1" type="primary">TTL/TEL fusion</name>
</gene>
<accession>Q8NEU1</accession>
<dbReference type="AlphaFoldDB" id="Q8NEU1"/>
<dbReference type="EMBL" id="AY116216">
    <property type="protein sequence ID" value="AAM97782.1"/>
    <property type="molecule type" value="mRNA"/>
</dbReference>
<proteinExistence type="evidence at transcript level"/>
<reference evidence="1" key="1">
    <citation type="submission" date="2002-05" db="EMBL/GenBank/DDBJ databases">
        <title>Identification of a Novel Fusion Gene, TTL, Fused to TEL, in Acute Lymphoblastic Leukemia with t(12;13)(p13;q14) and Its Implication in Leukemogenesis.</title>
        <authorList>
            <person name="Qiao Y."/>
            <person name="Ogawa S."/>
            <person name="Hangaishi A."/>
            <person name="Yuji K."/>
            <person name="Izutsu K."/>
            <person name="Kunisato A."/>
            <person name="Imai Y."/>
            <person name="Wang L."/>
            <person name="Hosoya N."/>
            <person name="Sato Y."/>
            <person name="Nakamura Y."/>
            <person name="Mitani K."/>
            <person name="Hirai H."/>
        </authorList>
    </citation>
    <scope>NUCLEOTIDE SEQUENCE</scope>
    <source>
        <tissue evidence="1">Brain</tissue>
    </source>
</reference>
<protein>
    <submittedName>
        <fullName evidence="1">TTL/TEL fusion protein TTL-B2</fullName>
    </submittedName>
</protein>
<name>Q8NEU1_HUMAN</name>
<evidence type="ECO:0000313" key="1">
    <source>
        <dbReference type="EMBL" id="AAM97782.1"/>
    </source>
</evidence>
<sequence>MSEDCFRKSGLLLGNVPQLLVIQE</sequence>
<organism evidence="1">
    <name type="scientific">Homo sapiens</name>
    <name type="common">Human</name>
    <dbReference type="NCBI Taxonomy" id="9606"/>
    <lineage>
        <taxon>Eukaryota</taxon>
        <taxon>Metazoa</taxon>
        <taxon>Chordata</taxon>
        <taxon>Craniata</taxon>
        <taxon>Vertebrata</taxon>
        <taxon>Euteleostomi</taxon>
        <taxon>Mammalia</taxon>
        <taxon>Eutheria</taxon>
        <taxon>Euarchontoglires</taxon>
        <taxon>Primates</taxon>
        <taxon>Haplorrhini</taxon>
        <taxon>Catarrhini</taxon>
        <taxon>Hominidae</taxon>
        <taxon>Homo</taxon>
    </lineage>
</organism>